<comment type="caution">
    <text evidence="3">The sequence shown here is derived from an EMBL/GenBank/DDBJ whole genome shotgun (WGS) entry which is preliminary data.</text>
</comment>
<evidence type="ECO:0000313" key="3">
    <source>
        <dbReference type="EMBL" id="PJJ75540.1"/>
    </source>
</evidence>
<dbReference type="Proteomes" id="UP000230000">
    <property type="component" value="Unassembled WGS sequence"/>
</dbReference>
<dbReference type="InterPro" id="IPR013830">
    <property type="entry name" value="SGNH_hydro"/>
</dbReference>
<keyword evidence="3" id="KW-0378">Hydrolase</keyword>
<dbReference type="Gene3D" id="2.60.120.260">
    <property type="entry name" value="Galactose-binding domain-like"/>
    <property type="match status" value="1"/>
</dbReference>
<evidence type="ECO:0000259" key="1">
    <source>
        <dbReference type="Pfam" id="PF13472"/>
    </source>
</evidence>
<dbReference type="EMBL" id="PGFG01000001">
    <property type="protein sequence ID" value="PJJ75540.1"/>
    <property type="molecule type" value="Genomic_DNA"/>
</dbReference>
<feature type="domain" description="SGNH hydrolase-type esterase" evidence="1">
    <location>
        <begin position="166"/>
        <end position="325"/>
    </location>
</feature>
<sequence length="368" mass="42291">MKKIIRKNILAGMNTSKWIYLLLFLFFFCASHAQTRFYAGDDSHIRYVGRIDYSQPHQPRLWLPGSYFYFHTKDDQVQLIVEDEQLYGQHQNYIEIAIDDTHLQRIHLTKKIDTILIHLPANHTSSVHRVLVCKDTESGNGYVACRGIICQTLLSPEPLPARKIECFGNSITCGFGADTSQIACGKGAWYDQHNAYMSYGAVAARLLHAQWHLSAVSGIGLIHSCCQMQITMPQVYDKINMREDSLQWNFADYQPDVVTICLGQNDGIQDSAAFCSAYVQFIHTLRKVYPKAYFICLNSPMADERLNTVLKKYIQSVCAAIQKEGDARISYFFFTRRYYHGCGEHPDVQEQQEMGRLLAAYIRTRMHW</sequence>
<dbReference type="CDD" id="cd01831">
    <property type="entry name" value="Endoglucanase_E_like"/>
    <property type="match status" value="1"/>
</dbReference>
<feature type="domain" description="Carbohydrate esterase 2 N-terminal" evidence="2">
    <location>
        <begin position="47"/>
        <end position="152"/>
    </location>
</feature>
<dbReference type="PANTHER" id="PTHR37834">
    <property type="entry name" value="GDSL-LIKE LIPASE/ACYLHYDROLASE DOMAIN PROTEIN (AFU_ORTHOLOGUE AFUA_2G00620)"/>
    <property type="match status" value="1"/>
</dbReference>
<organism evidence="3 4">
    <name type="scientific">Thermoflavifilum aggregans</name>
    <dbReference type="NCBI Taxonomy" id="454188"/>
    <lineage>
        <taxon>Bacteria</taxon>
        <taxon>Pseudomonadati</taxon>
        <taxon>Bacteroidota</taxon>
        <taxon>Chitinophagia</taxon>
        <taxon>Chitinophagales</taxon>
        <taxon>Chitinophagaceae</taxon>
        <taxon>Thermoflavifilum</taxon>
    </lineage>
</organism>
<dbReference type="PANTHER" id="PTHR37834:SF2">
    <property type="entry name" value="ESTERASE, SGNH HYDROLASE-TYPE"/>
    <property type="match status" value="1"/>
</dbReference>
<accession>A0A2M9CUE6</accession>
<dbReference type="Pfam" id="PF13472">
    <property type="entry name" value="Lipase_GDSL_2"/>
    <property type="match status" value="1"/>
</dbReference>
<dbReference type="InterPro" id="IPR040794">
    <property type="entry name" value="CE2_N"/>
</dbReference>
<keyword evidence="4" id="KW-1185">Reference proteome</keyword>
<gene>
    <name evidence="3" type="ORF">BXY57_1119</name>
</gene>
<evidence type="ECO:0000313" key="4">
    <source>
        <dbReference type="Proteomes" id="UP000230000"/>
    </source>
</evidence>
<dbReference type="Pfam" id="PF17996">
    <property type="entry name" value="CE2_N"/>
    <property type="match status" value="1"/>
</dbReference>
<proteinExistence type="predicted"/>
<dbReference type="SUPFAM" id="SSF52266">
    <property type="entry name" value="SGNH hydrolase"/>
    <property type="match status" value="1"/>
</dbReference>
<dbReference type="AlphaFoldDB" id="A0A2M9CUE6"/>
<dbReference type="GO" id="GO:0052689">
    <property type="term" value="F:carboxylic ester hydrolase activity"/>
    <property type="evidence" value="ECO:0007669"/>
    <property type="project" value="InterPro"/>
</dbReference>
<name>A0A2M9CUE6_9BACT</name>
<dbReference type="InterPro" id="IPR036514">
    <property type="entry name" value="SGNH_hydro_sf"/>
</dbReference>
<reference evidence="3 4" key="1">
    <citation type="submission" date="2017-11" db="EMBL/GenBank/DDBJ databases">
        <title>Genomic Encyclopedia of Archaeal and Bacterial Type Strains, Phase II (KMG-II): From Individual Species to Whole Genera.</title>
        <authorList>
            <person name="Goeker M."/>
        </authorList>
    </citation>
    <scope>NUCLEOTIDE SEQUENCE [LARGE SCALE GENOMIC DNA]</scope>
    <source>
        <strain evidence="3 4">DSM 27268</strain>
    </source>
</reference>
<dbReference type="InterPro" id="IPR037461">
    <property type="entry name" value="CtCE2-like_dom"/>
</dbReference>
<dbReference type="InterPro" id="IPR052762">
    <property type="entry name" value="PCW_deacetylase/CE"/>
</dbReference>
<evidence type="ECO:0000259" key="2">
    <source>
        <dbReference type="Pfam" id="PF17996"/>
    </source>
</evidence>
<protein>
    <submittedName>
        <fullName evidence="3">GDSL-like lipase/acylhydrolase family protein</fullName>
    </submittedName>
</protein>
<dbReference type="Gene3D" id="3.40.50.1110">
    <property type="entry name" value="SGNH hydrolase"/>
    <property type="match status" value="1"/>
</dbReference>